<keyword evidence="4 11" id="KW-0812">Transmembrane</keyword>
<keyword evidence="5 11" id="KW-1133">Transmembrane helix</keyword>
<dbReference type="Pfam" id="PF02076">
    <property type="entry name" value="STE3"/>
    <property type="match status" value="1"/>
</dbReference>
<dbReference type="EMBL" id="AP024417">
    <property type="protein sequence ID" value="BCR85888.1"/>
    <property type="molecule type" value="Genomic_DNA"/>
</dbReference>
<proteinExistence type="inferred from homology"/>
<evidence type="ECO:0000256" key="6">
    <source>
        <dbReference type="ARBA" id="ARBA00023040"/>
    </source>
</evidence>
<feature type="transmembrane region" description="Helical" evidence="11">
    <location>
        <begin position="293"/>
        <end position="312"/>
    </location>
</feature>
<evidence type="ECO:0000256" key="10">
    <source>
        <dbReference type="SAM" id="MobiDB-lite"/>
    </source>
</evidence>
<accession>A0A7R7VJJ0</accession>
<keyword evidence="6" id="KW-0297">G-protein coupled receptor</keyword>
<keyword evidence="13" id="KW-1185">Reference proteome</keyword>
<feature type="compositionally biased region" description="Basic and acidic residues" evidence="10">
    <location>
        <begin position="461"/>
        <end position="472"/>
    </location>
</feature>
<feature type="transmembrane region" description="Helical" evidence="11">
    <location>
        <begin position="22"/>
        <end position="46"/>
    </location>
</feature>
<feature type="compositionally biased region" description="Polar residues" evidence="10">
    <location>
        <begin position="473"/>
        <end position="482"/>
    </location>
</feature>
<evidence type="ECO:0000256" key="4">
    <source>
        <dbReference type="ARBA" id="ARBA00022692"/>
    </source>
</evidence>
<dbReference type="PRINTS" id="PR00899">
    <property type="entry name" value="GPCRSTE3"/>
</dbReference>
<feature type="region of interest" description="Disordered" evidence="10">
    <location>
        <begin position="416"/>
        <end position="482"/>
    </location>
</feature>
<evidence type="ECO:0000256" key="7">
    <source>
        <dbReference type="ARBA" id="ARBA00023136"/>
    </source>
</evidence>
<dbReference type="GO" id="GO:0004932">
    <property type="term" value="F:mating-type factor pheromone receptor activity"/>
    <property type="evidence" value="ECO:0007669"/>
    <property type="project" value="InterPro"/>
</dbReference>
<reference evidence="12" key="2">
    <citation type="submission" date="2021-02" db="EMBL/GenBank/DDBJ databases">
        <title>Aspergillus chevalieri M1 genome sequence.</title>
        <authorList>
            <person name="Kadooka C."/>
            <person name="Mori K."/>
            <person name="Futagami T."/>
        </authorList>
    </citation>
    <scope>NUCLEOTIDE SEQUENCE</scope>
    <source>
        <strain evidence="12">M1</strain>
    </source>
</reference>
<dbReference type="AlphaFoldDB" id="A0A7R7VJJ0"/>
<dbReference type="CDD" id="cd14966">
    <property type="entry name" value="7tmD_STE3"/>
    <property type="match status" value="1"/>
</dbReference>
<keyword evidence="9" id="KW-0807">Transducer</keyword>
<evidence type="ECO:0000256" key="9">
    <source>
        <dbReference type="ARBA" id="ARBA00023224"/>
    </source>
</evidence>
<keyword evidence="3" id="KW-0589">Pheromone response</keyword>
<evidence type="ECO:0000256" key="3">
    <source>
        <dbReference type="ARBA" id="ARBA00022507"/>
    </source>
</evidence>
<dbReference type="PANTHER" id="PTHR28097:SF1">
    <property type="entry name" value="PHEROMONE A FACTOR RECEPTOR"/>
    <property type="match status" value="1"/>
</dbReference>
<feature type="transmembrane region" description="Helical" evidence="11">
    <location>
        <begin position="58"/>
        <end position="77"/>
    </location>
</feature>
<dbReference type="KEGG" id="ache:ACHE_21346S"/>
<dbReference type="RefSeq" id="XP_043134410.1">
    <property type="nucleotide sequence ID" value="XM_043275419.1"/>
</dbReference>
<feature type="transmembrane region" description="Helical" evidence="11">
    <location>
        <begin position="179"/>
        <end position="205"/>
    </location>
</feature>
<keyword evidence="8 12" id="KW-0675">Receptor</keyword>
<feature type="transmembrane region" description="Helical" evidence="11">
    <location>
        <begin position="138"/>
        <end position="159"/>
    </location>
</feature>
<comment type="similarity">
    <text evidence="2">Belongs to the G-protein coupled receptor 4 family.</text>
</comment>
<sequence length="482" mass="55282">MSFLQEMMPLHTSQLSIFVKMVYPQAVAIPFLSIIGICTIIVPLILHIKNKNYPSASILVWFVLLNLFNIINAFIWSSDDIDSWWDGTGLCDFEVKIMIASYVAVPGGLLCVFRSLARVLDTRCATLVPNRKQRWRNRGMEILFCVVVPLLSMATHIFYQKSRYMVYQISGCINNFDDSPISLALAFIWPPVICLPACWYCGLVLHRLRLYRSQFGDILNASNSNINKSRFIRLFSLNFVMLVLIFPIQCYVVWQNTVLSFPWHTYSWSAVHGPEWNTIFKHATSGNAFFDRWVPIAACFLVFVFFGCGKDANELYWSFLRSLGLDRCFACLDPEYSRRTSMDSSTGSSIKLLFNKNKRWSSTSRTYVNTNNTPTNPTTHQSYHDIEKGMPSICIDEDQNSHPKEKPWFRSFFHRPASSKSSNHERHPSHPSLSGQNTVSTNAWAGLSRSRGSGEFSPSPTRRDFIRVKQEISQESIMQEID</sequence>
<gene>
    <name evidence="12" type="primary">STE3</name>
    <name evidence="12" type="ORF">ACHE_21346S</name>
</gene>
<feature type="transmembrane region" description="Helical" evidence="11">
    <location>
        <begin position="97"/>
        <end position="117"/>
    </location>
</feature>
<dbReference type="GO" id="GO:0005886">
    <property type="term" value="C:plasma membrane"/>
    <property type="evidence" value="ECO:0007669"/>
    <property type="project" value="TreeGrafter"/>
</dbReference>
<keyword evidence="7 11" id="KW-0472">Membrane</keyword>
<evidence type="ECO:0000256" key="8">
    <source>
        <dbReference type="ARBA" id="ARBA00023170"/>
    </source>
</evidence>
<organism evidence="12 13">
    <name type="scientific">Aspergillus chevalieri</name>
    <name type="common">Eurotium chevalieri</name>
    <dbReference type="NCBI Taxonomy" id="182096"/>
    <lineage>
        <taxon>Eukaryota</taxon>
        <taxon>Fungi</taxon>
        <taxon>Dikarya</taxon>
        <taxon>Ascomycota</taxon>
        <taxon>Pezizomycotina</taxon>
        <taxon>Eurotiomycetes</taxon>
        <taxon>Eurotiomycetidae</taxon>
        <taxon>Eurotiales</taxon>
        <taxon>Aspergillaceae</taxon>
        <taxon>Aspergillus</taxon>
        <taxon>Aspergillus subgen. Aspergillus</taxon>
    </lineage>
</organism>
<evidence type="ECO:0000256" key="1">
    <source>
        <dbReference type="ARBA" id="ARBA00004141"/>
    </source>
</evidence>
<dbReference type="InterPro" id="IPR001499">
    <property type="entry name" value="GPCR_STE3"/>
</dbReference>
<evidence type="ECO:0000313" key="12">
    <source>
        <dbReference type="EMBL" id="BCR85888.1"/>
    </source>
</evidence>
<evidence type="ECO:0000313" key="13">
    <source>
        <dbReference type="Proteomes" id="UP000637239"/>
    </source>
</evidence>
<feature type="transmembrane region" description="Helical" evidence="11">
    <location>
        <begin position="234"/>
        <end position="254"/>
    </location>
</feature>
<comment type="subcellular location">
    <subcellularLocation>
        <location evidence="1">Membrane</location>
        <topology evidence="1">Multi-pass membrane protein</topology>
    </subcellularLocation>
</comment>
<evidence type="ECO:0000256" key="2">
    <source>
        <dbReference type="ARBA" id="ARBA00011085"/>
    </source>
</evidence>
<dbReference type="Proteomes" id="UP000637239">
    <property type="component" value="Chromosome 2"/>
</dbReference>
<reference evidence="12" key="1">
    <citation type="submission" date="2021-01" db="EMBL/GenBank/DDBJ databases">
        <authorList>
            <consortium name="Aspergillus chevalieri M1 genome sequencing consortium"/>
            <person name="Kazuki M."/>
            <person name="Futagami T."/>
        </authorList>
    </citation>
    <scope>NUCLEOTIDE SEQUENCE</scope>
    <source>
        <strain evidence="12">M1</strain>
    </source>
</reference>
<dbReference type="PANTHER" id="PTHR28097">
    <property type="entry name" value="PHEROMONE A FACTOR RECEPTOR"/>
    <property type="match status" value="1"/>
</dbReference>
<protein>
    <submittedName>
        <fullName evidence="12">A-factor receptor</fullName>
    </submittedName>
</protein>
<evidence type="ECO:0000256" key="11">
    <source>
        <dbReference type="SAM" id="Phobius"/>
    </source>
</evidence>
<feature type="compositionally biased region" description="Polar residues" evidence="10">
    <location>
        <begin position="431"/>
        <end position="443"/>
    </location>
</feature>
<dbReference type="GeneID" id="66980247"/>
<dbReference type="GO" id="GO:0000750">
    <property type="term" value="P:pheromone-dependent signal transduction involved in conjugation with cellular fusion"/>
    <property type="evidence" value="ECO:0007669"/>
    <property type="project" value="TreeGrafter"/>
</dbReference>
<name>A0A7R7VJJ0_ASPCH</name>
<evidence type="ECO:0000256" key="5">
    <source>
        <dbReference type="ARBA" id="ARBA00022989"/>
    </source>
</evidence>